<dbReference type="NCBIfam" id="TIGR03950">
    <property type="entry name" value="sidero_Fe_reduc"/>
    <property type="match status" value="1"/>
</dbReference>
<evidence type="ECO:0000259" key="1">
    <source>
        <dbReference type="Pfam" id="PF11575"/>
    </source>
</evidence>
<dbReference type="Pfam" id="PF11575">
    <property type="entry name" value="FhuF_C"/>
    <property type="match status" value="1"/>
</dbReference>
<evidence type="ECO:0000313" key="3">
    <source>
        <dbReference type="Proteomes" id="UP000234456"/>
    </source>
</evidence>
<dbReference type="EMBL" id="PKQE01000006">
    <property type="protein sequence ID" value="PLC40458.1"/>
    <property type="molecule type" value="Genomic_DNA"/>
</dbReference>
<comment type="caution">
    <text evidence="2">The sequence shown here is derived from an EMBL/GenBank/DDBJ whole genome shotgun (WGS) entry which is preliminary data.</text>
</comment>
<dbReference type="Proteomes" id="UP000234456">
    <property type="component" value="Unassembled WGS sequence"/>
</dbReference>
<dbReference type="InterPro" id="IPR024726">
    <property type="entry name" value="FhuF_C"/>
</dbReference>
<protein>
    <submittedName>
        <fullName evidence="2">Siderophore ferric iron reductase</fullName>
    </submittedName>
</protein>
<proteinExistence type="predicted"/>
<dbReference type="GO" id="GO:0051537">
    <property type="term" value="F:2 iron, 2 sulfur cluster binding"/>
    <property type="evidence" value="ECO:0007669"/>
    <property type="project" value="InterPro"/>
</dbReference>
<gene>
    <name evidence="2" type="ORF">C0Q88_21870</name>
</gene>
<dbReference type="InterPro" id="IPR023998">
    <property type="entry name" value="FCR-like"/>
</dbReference>
<dbReference type="RefSeq" id="WP_102067281.1">
    <property type="nucleotide sequence ID" value="NZ_PKQE01000006.1"/>
</dbReference>
<evidence type="ECO:0000313" key="2">
    <source>
        <dbReference type="EMBL" id="PLC40458.1"/>
    </source>
</evidence>
<dbReference type="OrthoDB" id="7942745at2"/>
<reference evidence="2 3" key="1">
    <citation type="submission" date="2017-12" db="EMBL/GenBank/DDBJ databases">
        <title>Draft genome sequence of Ralstonia pickettii 52.</title>
        <authorList>
            <person name="Zheng B."/>
        </authorList>
    </citation>
    <scope>NUCLEOTIDE SEQUENCE [LARGE SCALE GENOMIC DNA]</scope>
    <source>
        <strain evidence="2 3">52</strain>
    </source>
</reference>
<dbReference type="AlphaFoldDB" id="A0A2N4TL93"/>
<sequence length="270" mass="28940">MTDGMRAFVEDASGPGFATAVAWRPSPAPDLARVWAAAQRVLPSLRREQGGAAPAGALRLGDDDALRALCDHWARAYPEAGAHYLALRCWGLAIWQPIYLCVIAVHLDAPVPRLSGLAQPVKNGFPSGLHLPAQVPVEGTFAARMEVAATELRAFCAAMRRALKPMVSLHDRAADRLQAECVLGALMAVRPHVPLSDTELIAAGEDWLAHLGISGGCGFFAYRARDGTSALALDRKVCCHHFRRHDGEKCSTCPKLSLDARIARLVAEAG</sequence>
<feature type="domain" description="Ferric siderophore reductase C-terminal" evidence="1">
    <location>
        <begin position="235"/>
        <end position="255"/>
    </location>
</feature>
<name>A0A2N4TL93_RALPI</name>
<accession>A0A2N4TL93</accession>
<organism evidence="2 3">
    <name type="scientific">Ralstonia pickettii</name>
    <name type="common">Burkholderia pickettii</name>
    <dbReference type="NCBI Taxonomy" id="329"/>
    <lineage>
        <taxon>Bacteria</taxon>
        <taxon>Pseudomonadati</taxon>
        <taxon>Pseudomonadota</taxon>
        <taxon>Betaproteobacteria</taxon>
        <taxon>Burkholderiales</taxon>
        <taxon>Burkholderiaceae</taxon>
        <taxon>Ralstonia</taxon>
    </lineage>
</organism>